<keyword evidence="3" id="KW-1185">Reference proteome</keyword>
<organism evidence="2 3">
    <name type="scientific">Diatrype stigma</name>
    <dbReference type="NCBI Taxonomy" id="117547"/>
    <lineage>
        <taxon>Eukaryota</taxon>
        <taxon>Fungi</taxon>
        <taxon>Dikarya</taxon>
        <taxon>Ascomycota</taxon>
        <taxon>Pezizomycotina</taxon>
        <taxon>Sordariomycetes</taxon>
        <taxon>Xylariomycetidae</taxon>
        <taxon>Xylariales</taxon>
        <taxon>Diatrypaceae</taxon>
        <taxon>Diatrype</taxon>
    </lineage>
</organism>
<protein>
    <submittedName>
        <fullName evidence="2">Uncharacterized protein</fullName>
    </submittedName>
</protein>
<proteinExistence type="predicted"/>
<reference evidence="2 3" key="1">
    <citation type="submission" date="2024-02" db="EMBL/GenBank/DDBJ databases">
        <title>De novo assembly and annotation of 12 fungi associated with fruit tree decline syndrome in Ontario, Canada.</title>
        <authorList>
            <person name="Sulman M."/>
            <person name="Ellouze W."/>
            <person name="Ilyukhin E."/>
        </authorList>
    </citation>
    <scope>NUCLEOTIDE SEQUENCE [LARGE SCALE GENOMIC DNA]</scope>
    <source>
        <strain evidence="2 3">M11/M66-122</strain>
    </source>
</reference>
<feature type="region of interest" description="Disordered" evidence="1">
    <location>
        <begin position="45"/>
        <end position="76"/>
    </location>
</feature>
<dbReference type="Proteomes" id="UP001320420">
    <property type="component" value="Unassembled WGS sequence"/>
</dbReference>
<evidence type="ECO:0000313" key="3">
    <source>
        <dbReference type="Proteomes" id="UP001320420"/>
    </source>
</evidence>
<evidence type="ECO:0000313" key="2">
    <source>
        <dbReference type="EMBL" id="KAK7752232.1"/>
    </source>
</evidence>
<name>A0AAN9USD8_9PEZI</name>
<dbReference type="EMBL" id="JAKJXP020000040">
    <property type="protein sequence ID" value="KAK7752232.1"/>
    <property type="molecule type" value="Genomic_DNA"/>
</dbReference>
<evidence type="ECO:0000256" key="1">
    <source>
        <dbReference type="SAM" id="MobiDB-lite"/>
    </source>
</evidence>
<gene>
    <name evidence="2" type="ORF">SLS62_005766</name>
</gene>
<feature type="compositionally biased region" description="Basic and acidic residues" evidence="1">
    <location>
        <begin position="56"/>
        <end position="66"/>
    </location>
</feature>
<accession>A0AAN9USD8</accession>
<sequence length="76" mass="7929">MEQLPLAYEAGGATEGGFQLFISFDQAASTWDVVGVVARANQSEGTASQLNGDAGRQVDHGTRDLEQLPGVGFGKC</sequence>
<dbReference type="AlphaFoldDB" id="A0AAN9USD8"/>
<comment type="caution">
    <text evidence="2">The sequence shown here is derived from an EMBL/GenBank/DDBJ whole genome shotgun (WGS) entry which is preliminary data.</text>
</comment>